<dbReference type="GO" id="GO:0045271">
    <property type="term" value="C:respiratory chain complex I"/>
    <property type="evidence" value="ECO:0007669"/>
    <property type="project" value="InterPro"/>
</dbReference>
<dbReference type="PANTHER" id="PTHR12910:SF12">
    <property type="entry name" value="NADH DEHYDROGENASE [UBIQUINONE] 1 ALPHA SUBCOMPLEX SUBUNIT 12"/>
    <property type="match status" value="1"/>
</dbReference>
<gene>
    <name evidence="3" type="ORF">DDB_G0288971</name>
</gene>
<keyword evidence="2" id="KW-0472">Membrane</keyword>
<dbReference type="KEGG" id="ddi:DDB_G0288971"/>
<dbReference type="PANTHER" id="PTHR12910">
    <property type="entry name" value="NADH-UBIQUINONE OXIDOREDUCTASE SUBUNIT B17.2"/>
    <property type="match status" value="1"/>
</dbReference>
<dbReference type="HOGENOM" id="CLU_1780913_0_0_1"/>
<dbReference type="InParanoid" id="Q54I67"/>
<dbReference type="PhylomeDB" id="Q54I67"/>
<proteinExistence type="inferred from homology"/>
<dbReference type="PaxDb" id="44689-DDB0219398"/>
<evidence type="ECO:0000313" key="4">
    <source>
        <dbReference type="Proteomes" id="UP000002195"/>
    </source>
</evidence>
<keyword evidence="2" id="KW-0679">Respiratory chain</keyword>
<dbReference type="GeneID" id="8626895"/>
<dbReference type="SMR" id="Q54I67"/>
<comment type="similarity">
    <text evidence="1 2">Belongs to the complex I NDUFA12 subunit family.</text>
</comment>
<comment type="subcellular location">
    <subcellularLocation>
        <location evidence="2">Mitochondrion inner membrane</location>
        <topology evidence="2">Peripheral membrane protein</topology>
        <orientation evidence="2">Matrix side</orientation>
    </subcellularLocation>
</comment>
<comment type="caution">
    <text evidence="3">The sequence shown here is derived from an EMBL/GenBank/DDBJ whole genome shotgun (WGS) entry which is preliminary data.</text>
</comment>
<protein>
    <recommendedName>
        <fullName evidence="2">NADH dehydrogenase [ubiquinone] 1 alpha subcomplex subunit 12</fullName>
    </recommendedName>
</protein>
<dbReference type="Proteomes" id="UP000002195">
    <property type="component" value="Unassembled WGS sequence"/>
</dbReference>
<evidence type="ECO:0000256" key="2">
    <source>
        <dbReference type="RuleBase" id="RU363103"/>
    </source>
</evidence>
<keyword evidence="2" id="KW-0496">Mitochondrion</keyword>
<sequence>MQKKKKKVFIGKKKNEKNFFFFFFFFFFFMGLDRFRNKTFIGEDLHLNRYYQFIDSEGKVRRDVDYFIREPNPRTIPSIWNRWLAFRVSDPPTYEDVLKEDERQRSIKEKAKIFEEEDLKLRVQEMEYKKQQQQENLDNRNIIPKQ</sequence>
<dbReference type="STRING" id="44689.Q54I67"/>
<dbReference type="GO" id="GO:0005743">
    <property type="term" value="C:mitochondrial inner membrane"/>
    <property type="evidence" value="ECO:0007669"/>
    <property type="project" value="UniProtKB-SubCell"/>
</dbReference>
<keyword evidence="2" id="KW-0249">Electron transport</keyword>
<dbReference type="AlphaFoldDB" id="Q54I67"/>
<keyword evidence="4" id="KW-1185">Reference proteome</keyword>
<evidence type="ECO:0000313" key="3">
    <source>
        <dbReference type="EMBL" id="EAL62959.1"/>
    </source>
</evidence>
<organism evidence="3 4">
    <name type="scientific">Dictyostelium discoideum</name>
    <name type="common">Social amoeba</name>
    <dbReference type="NCBI Taxonomy" id="44689"/>
    <lineage>
        <taxon>Eukaryota</taxon>
        <taxon>Amoebozoa</taxon>
        <taxon>Evosea</taxon>
        <taxon>Eumycetozoa</taxon>
        <taxon>Dictyostelia</taxon>
        <taxon>Dictyosteliales</taxon>
        <taxon>Dictyosteliaceae</taxon>
        <taxon>Dictyostelium</taxon>
    </lineage>
</organism>
<evidence type="ECO:0000256" key="1">
    <source>
        <dbReference type="ARBA" id="ARBA00007355"/>
    </source>
</evidence>
<reference evidence="3 4" key="1">
    <citation type="journal article" date="2005" name="Nature">
        <title>The genome of the social amoeba Dictyostelium discoideum.</title>
        <authorList>
            <consortium name="The Dictyostelium discoideum Sequencing Consortium"/>
            <person name="Eichinger L."/>
            <person name="Pachebat J.A."/>
            <person name="Glockner G."/>
            <person name="Rajandream M.A."/>
            <person name="Sucgang R."/>
            <person name="Berriman M."/>
            <person name="Song J."/>
            <person name="Olsen R."/>
            <person name="Szafranski K."/>
            <person name="Xu Q."/>
            <person name="Tunggal B."/>
            <person name="Kummerfeld S."/>
            <person name="Madera M."/>
            <person name="Konfortov B.A."/>
            <person name="Rivero F."/>
            <person name="Bankier A.T."/>
            <person name="Lehmann R."/>
            <person name="Hamlin N."/>
            <person name="Davies R."/>
            <person name="Gaudet P."/>
            <person name="Fey P."/>
            <person name="Pilcher K."/>
            <person name="Chen G."/>
            <person name="Saunders D."/>
            <person name="Sodergren E."/>
            <person name="Davis P."/>
            <person name="Kerhornou A."/>
            <person name="Nie X."/>
            <person name="Hall N."/>
            <person name="Anjard C."/>
            <person name="Hemphill L."/>
            <person name="Bason N."/>
            <person name="Farbrother P."/>
            <person name="Desany B."/>
            <person name="Just E."/>
            <person name="Morio T."/>
            <person name="Rost R."/>
            <person name="Churcher C."/>
            <person name="Cooper J."/>
            <person name="Haydock S."/>
            <person name="van Driessche N."/>
            <person name="Cronin A."/>
            <person name="Goodhead I."/>
            <person name="Muzny D."/>
            <person name="Mourier T."/>
            <person name="Pain A."/>
            <person name="Lu M."/>
            <person name="Harper D."/>
            <person name="Lindsay R."/>
            <person name="Hauser H."/>
            <person name="James K."/>
            <person name="Quiles M."/>
            <person name="Madan Babu M."/>
            <person name="Saito T."/>
            <person name="Buchrieser C."/>
            <person name="Wardroper A."/>
            <person name="Felder M."/>
            <person name="Thangavelu M."/>
            <person name="Johnson D."/>
            <person name="Knights A."/>
            <person name="Loulseged H."/>
            <person name="Mungall K."/>
            <person name="Oliver K."/>
            <person name="Price C."/>
            <person name="Quail M.A."/>
            <person name="Urushihara H."/>
            <person name="Hernandez J."/>
            <person name="Rabbinowitsch E."/>
            <person name="Steffen D."/>
            <person name="Sanders M."/>
            <person name="Ma J."/>
            <person name="Kohara Y."/>
            <person name="Sharp S."/>
            <person name="Simmonds M."/>
            <person name="Spiegler S."/>
            <person name="Tivey A."/>
            <person name="Sugano S."/>
            <person name="White B."/>
            <person name="Walker D."/>
            <person name="Woodward J."/>
            <person name="Winckler T."/>
            <person name="Tanaka Y."/>
            <person name="Shaulsky G."/>
            <person name="Schleicher M."/>
            <person name="Weinstock G."/>
            <person name="Rosenthal A."/>
            <person name="Cox E.C."/>
            <person name="Chisholm R.L."/>
            <person name="Gibbs R."/>
            <person name="Loomis W.F."/>
            <person name="Platzer M."/>
            <person name="Kay R.R."/>
            <person name="Williams J."/>
            <person name="Dear P.H."/>
            <person name="Noegel A.A."/>
            <person name="Barrell B."/>
            <person name="Kuspa A."/>
        </authorList>
    </citation>
    <scope>NUCLEOTIDE SEQUENCE [LARGE SCALE GENOMIC DNA]</scope>
    <source>
        <strain evidence="3 4">AX4</strain>
    </source>
</reference>
<accession>Q54I67</accession>
<dbReference type="Pfam" id="PF05071">
    <property type="entry name" value="NDUFA12"/>
    <property type="match status" value="1"/>
</dbReference>
<dbReference type="OMA" id="RREDWNI"/>
<dbReference type="dictyBase" id="DDB_G0288971"/>
<name>Q54I67_DICDI</name>
<keyword evidence="2" id="KW-0999">Mitochondrion inner membrane</keyword>
<dbReference type="RefSeq" id="XP_636462.1">
    <property type="nucleotide sequence ID" value="XM_631370.1"/>
</dbReference>
<dbReference type="EMBL" id="AAFI02000127">
    <property type="protein sequence ID" value="EAL62959.1"/>
    <property type="molecule type" value="Genomic_DNA"/>
</dbReference>
<dbReference type="InterPro" id="IPR007763">
    <property type="entry name" value="NDUFA12"/>
</dbReference>
<keyword evidence="2" id="KW-0813">Transport</keyword>
<comment type="function">
    <text evidence="2">Accessory subunit of the mitochondrial membrane respiratory chain NADH dehydrogenase (Complex I), that is believed not to be involved in catalysis. Complex I functions in the transfer of electrons from NADH to the respiratory chain. The immediate electron acceptor for the enzyme is believed to be ubiquinone.</text>
</comment>
<dbReference type="VEuPathDB" id="AmoebaDB:DDB_G0288971"/>